<dbReference type="Proteomes" id="UP000246077">
    <property type="component" value="Unassembled WGS sequence"/>
</dbReference>
<reference evidence="5" key="1">
    <citation type="submission" date="2018-05" db="EMBL/GenBank/DDBJ databases">
        <title>Zavarzinia sp. HR-AS.</title>
        <authorList>
            <person name="Lee Y."/>
            <person name="Jeon C.O."/>
        </authorList>
    </citation>
    <scope>NUCLEOTIDE SEQUENCE [LARGE SCALE GENOMIC DNA]</scope>
    <source>
        <strain evidence="5">DSM 1231</strain>
    </source>
</reference>
<evidence type="ECO:0000313" key="5">
    <source>
        <dbReference type="Proteomes" id="UP000246077"/>
    </source>
</evidence>
<dbReference type="Gene3D" id="3.40.50.1820">
    <property type="entry name" value="alpha/beta hydrolase"/>
    <property type="match status" value="1"/>
</dbReference>
<dbReference type="PANTHER" id="PTHR46438">
    <property type="entry name" value="ALPHA/BETA-HYDROLASES SUPERFAMILY PROTEIN"/>
    <property type="match status" value="1"/>
</dbReference>
<dbReference type="OrthoDB" id="9804723at2"/>
<accession>A0A317E4X5</accession>
<protein>
    <submittedName>
        <fullName evidence="4">Acetoin dehydrogenase dihydrolipoyllysine-residue acetyltransferase subunit</fullName>
    </submittedName>
</protein>
<organism evidence="4 5">
    <name type="scientific">Zavarzinia compransoris</name>
    <dbReference type="NCBI Taxonomy" id="1264899"/>
    <lineage>
        <taxon>Bacteria</taxon>
        <taxon>Pseudomonadati</taxon>
        <taxon>Pseudomonadota</taxon>
        <taxon>Alphaproteobacteria</taxon>
        <taxon>Rhodospirillales</taxon>
        <taxon>Zavarziniaceae</taxon>
        <taxon>Zavarzinia</taxon>
    </lineage>
</organism>
<evidence type="ECO:0000256" key="1">
    <source>
        <dbReference type="ARBA" id="ARBA00001938"/>
    </source>
</evidence>
<evidence type="ECO:0000259" key="3">
    <source>
        <dbReference type="PROSITE" id="PS50968"/>
    </source>
</evidence>
<dbReference type="PROSITE" id="PS00189">
    <property type="entry name" value="LIPOYL"/>
    <property type="match status" value="1"/>
</dbReference>
<dbReference type="AlphaFoldDB" id="A0A317E4X5"/>
<proteinExistence type="predicted"/>
<evidence type="ECO:0000256" key="2">
    <source>
        <dbReference type="ARBA" id="ARBA00022823"/>
    </source>
</evidence>
<dbReference type="InterPro" id="IPR000073">
    <property type="entry name" value="AB_hydrolase_1"/>
</dbReference>
<dbReference type="PROSITE" id="PS50968">
    <property type="entry name" value="BIOTINYL_LIPOYL"/>
    <property type="match status" value="1"/>
</dbReference>
<feature type="domain" description="Lipoyl-binding" evidence="3">
    <location>
        <begin position="4"/>
        <end position="79"/>
    </location>
</feature>
<dbReference type="RefSeq" id="WP_109920267.1">
    <property type="nucleotide sequence ID" value="NZ_QGLF01000002.1"/>
</dbReference>
<sequence length="362" mass="37432">MEGIFAVTMPKWGMSMTEGRLSGWLVRPGRAVEPGMEILEIETDKITNVLEARDGGILRRQVIEEGQTVPVGALLGVIADASVPDDVIDAFVAERKVALAGGEGGDGGGPQVIDIGGRSIRVLDLGAPGTEAFVLVHGFGGDLNNWLFNAPGLAEVGRVLALDLPGHGESTKDVGTGDVSALVGALVDLIGQFGLERVHLVGHSMGGLVAALAGAEIGGRLASLSLVAPAGLAGRVNDAYIGGFIAAEKRKDLKPWVELLFADPALVTRDMVEGLLNFKRLDGVQAALALLRSETLAKAAGLEAVLAGLDVPAVILWGDQDKIIAPPAAAPKPLRILPGKGHMLHMEAAAEVTRAIRDVAGL</sequence>
<keyword evidence="5" id="KW-1185">Reference proteome</keyword>
<comment type="caution">
    <text evidence="4">The sequence shown here is derived from an EMBL/GenBank/DDBJ whole genome shotgun (WGS) entry which is preliminary data.</text>
</comment>
<dbReference type="SUPFAM" id="SSF51230">
    <property type="entry name" value="Single hybrid motif"/>
    <property type="match status" value="1"/>
</dbReference>
<dbReference type="Gene3D" id="2.40.50.100">
    <property type="match status" value="1"/>
</dbReference>
<dbReference type="Pfam" id="PF12697">
    <property type="entry name" value="Abhydrolase_6"/>
    <property type="match status" value="1"/>
</dbReference>
<keyword evidence="4" id="KW-0808">Transferase</keyword>
<dbReference type="Pfam" id="PF00364">
    <property type="entry name" value="Biotin_lipoyl"/>
    <property type="match status" value="1"/>
</dbReference>
<dbReference type="SUPFAM" id="SSF53474">
    <property type="entry name" value="alpha/beta-Hydrolases"/>
    <property type="match status" value="1"/>
</dbReference>
<dbReference type="GO" id="GO:0016740">
    <property type="term" value="F:transferase activity"/>
    <property type="evidence" value="ECO:0007669"/>
    <property type="project" value="UniProtKB-KW"/>
</dbReference>
<keyword evidence="2" id="KW-0450">Lipoyl</keyword>
<dbReference type="CDD" id="cd06849">
    <property type="entry name" value="lipoyl_domain"/>
    <property type="match status" value="1"/>
</dbReference>
<dbReference type="NCBIfam" id="NF011457">
    <property type="entry name" value="PRK14875.1"/>
    <property type="match status" value="1"/>
</dbReference>
<dbReference type="InterPro" id="IPR011053">
    <property type="entry name" value="Single_hybrid_motif"/>
</dbReference>
<dbReference type="InterPro" id="IPR003016">
    <property type="entry name" value="2-oxoA_DH_lipoyl-BS"/>
</dbReference>
<name>A0A317E4X5_9PROT</name>
<dbReference type="EMBL" id="QGLF01000002">
    <property type="protein sequence ID" value="PWR21622.1"/>
    <property type="molecule type" value="Genomic_DNA"/>
</dbReference>
<comment type="cofactor">
    <cofactor evidence="1">
        <name>(R)-lipoate</name>
        <dbReference type="ChEBI" id="CHEBI:83088"/>
    </cofactor>
</comment>
<gene>
    <name evidence="4" type="ORF">DKG75_06370</name>
</gene>
<evidence type="ECO:0000313" key="4">
    <source>
        <dbReference type="EMBL" id="PWR21622.1"/>
    </source>
</evidence>
<dbReference type="InterPro" id="IPR029058">
    <property type="entry name" value="AB_hydrolase_fold"/>
</dbReference>
<dbReference type="PRINTS" id="PR00111">
    <property type="entry name" value="ABHYDROLASE"/>
</dbReference>
<dbReference type="PANTHER" id="PTHR46438:SF11">
    <property type="entry name" value="LIPASE-RELATED"/>
    <property type="match status" value="1"/>
</dbReference>
<dbReference type="InterPro" id="IPR000089">
    <property type="entry name" value="Biotin_lipoyl"/>
</dbReference>